<accession>A0A4Y5SPG5</accession>
<dbReference type="Gene3D" id="3.30.470.20">
    <property type="entry name" value="ATP-grasp fold, B domain"/>
    <property type="match status" value="1"/>
</dbReference>
<dbReference type="GO" id="GO:0004644">
    <property type="term" value="F:phosphoribosylglycinamide formyltransferase activity"/>
    <property type="evidence" value="ECO:0007669"/>
    <property type="project" value="UniProtKB-UniRule"/>
</dbReference>
<feature type="binding site" evidence="8">
    <location>
        <position position="295"/>
    </location>
    <ligand>
        <name>N(1)-(5-phospho-beta-D-ribosyl)glycinamide</name>
        <dbReference type="ChEBI" id="CHEBI:143788"/>
    </ligand>
</feature>
<dbReference type="GO" id="GO:0000287">
    <property type="term" value="F:magnesium ion binding"/>
    <property type="evidence" value="ECO:0007669"/>
    <property type="project" value="UniProtKB-UniRule"/>
</dbReference>
<dbReference type="InterPro" id="IPR016185">
    <property type="entry name" value="PreATP-grasp_dom_sf"/>
</dbReference>
<feature type="binding site" evidence="8">
    <location>
        <position position="159"/>
    </location>
    <ligand>
        <name>ATP</name>
        <dbReference type="ChEBI" id="CHEBI:30616"/>
    </ligand>
</feature>
<dbReference type="NCBIfam" id="TIGR01142">
    <property type="entry name" value="purT"/>
    <property type="match status" value="1"/>
</dbReference>
<dbReference type="GO" id="GO:0005829">
    <property type="term" value="C:cytosol"/>
    <property type="evidence" value="ECO:0007669"/>
    <property type="project" value="TreeGrafter"/>
</dbReference>
<protein>
    <recommendedName>
        <fullName evidence="8">Formate-dependent phosphoribosylglycinamide formyltransferase</fullName>
        <ecNumber evidence="8">6.3.1.21</ecNumber>
    </recommendedName>
    <alternativeName>
        <fullName evidence="8">5'-phosphoribosylglycinamide transformylase 2</fullName>
    </alternativeName>
    <alternativeName>
        <fullName evidence="8">Formate-dependent GAR transformylase</fullName>
    </alternativeName>
    <alternativeName>
        <fullName evidence="8">GAR transformylase 2</fullName>
        <shortName evidence="8">GART 2</shortName>
    </alternativeName>
    <alternativeName>
        <fullName evidence="8">Non-folate glycinamide ribonucleotide transformylase</fullName>
    </alternativeName>
    <alternativeName>
        <fullName evidence="8">Phosphoribosylglycinamide formyltransferase 2</fullName>
    </alternativeName>
</protein>
<dbReference type="Proteomes" id="UP000306007">
    <property type="component" value="Chromosome"/>
</dbReference>
<dbReference type="SUPFAM" id="SSF56059">
    <property type="entry name" value="Glutathione synthetase ATP-binding domain-like"/>
    <property type="match status" value="1"/>
</dbReference>
<evidence type="ECO:0000256" key="3">
    <source>
        <dbReference type="ARBA" id="ARBA00022723"/>
    </source>
</evidence>
<evidence type="ECO:0000256" key="2">
    <source>
        <dbReference type="ARBA" id="ARBA00022598"/>
    </source>
</evidence>
<comment type="similarity">
    <text evidence="8">Belongs to the PurK/PurT family.</text>
</comment>
<comment type="caution">
    <text evidence="8">Lacks conserved residue(s) required for the propagation of feature annotation.</text>
</comment>
<evidence type="ECO:0000256" key="6">
    <source>
        <dbReference type="ARBA" id="ARBA00022840"/>
    </source>
</evidence>
<evidence type="ECO:0000259" key="9">
    <source>
        <dbReference type="PROSITE" id="PS50975"/>
    </source>
</evidence>
<dbReference type="GeneID" id="40473942"/>
<comment type="catalytic activity">
    <reaction evidence="8">
        <text>N(1)-(5-phospho-beta-D-ribosyl)glycinamide + formate + ATP = N(2)-formyl-N(1)-(5-phospho-beta-D-ribosyl)glycinamide + ADP + phosphate + H(+)</text>
        <dbReference type="Rhea" id="RHEA:24829"/>
        <dbReference type="ChEBI" id="CHEBI:15378"/>
        <dbReference type="ChEBI" id="CHEBI:15740"/>
        <dbReference type="ChEBI" id="CHEBI:30616"/>
        <dbReference type="ChEBI" id="CHEBI:43474"/>
        <dbReference type="ChEBI" id="CHEBI:143788"/>
        <dbReference type="ChEBI" id="CHEBI:147286"/>
        <dbReference type="ChEBI" id="CHEBI:456216"/>
        <dbReference type="EC" id="6.3.1.21"/>
    </reaction>
</comment>
<dbReference type="Pfam" id="PF02222">
    <property type="entry name" value="ATP-grasp"/>
    <property type="match status" value="1"/>
</dbReference>
<keyword evidence="3 8" id="KW-0479">Metal-binding</keyword>
<dbReference type="FunFam" id="3.30.1490.20:FF:000013">
    <property type="entry name" value="Formate-dependent phosphoribosylglycinamide formyltransferase"/>
    <property type="match status" value="1"/>
</dbReference>
<dbReference type="FunFam" id="3.40.50.20:FF:000022">
    <property type="entry name" value="Formate-dependent phosphoribosylglycinamide formyltransferase"/>
    <property type="match status" value="1"/>
</dbReference>
<dbReference type="SUPFAM" id="SSF52440">
    <property type="entry name" value="PreATP-grasp domain"/>
    <property type="match status" value="1"/>
</dbReference>
<dbReference type="PANTHER" id="PTHR43055:SF1">
    <property type="entry name" value="FORMATE-DEPENDENT PHOSPHORIBOSYLGLYCINAMIDE FORMYLTRANSFERASE"/>
    <property type="match status" value="1"/>
</dbReference>
<feature type="binding site" evidence="8">
    <location>
        <position position="118"/>
    </location>
    <ligand>
        <name>ATP</name>
        <dbReference type="ChEBI" id="CHEBI:30616"/>
    </ligand>
</feature>
<keyword evidence="11" id="KW-1185">Reference proteome</keyword>
<dbReference type="InterPro" id="IPR011761">
    <property type="entry name" value="ATP-grasp"/>
</dbReference>
<dbReference type="GO" id="GO:0006189">
    <property type="term" value="P:'de novo' IMP biosynthetic process"/>
    <property type="evidence" value="ECO:0007669"/>
    <property type="project" value="UniProtKB-UniRule"/>
</dbReference>
<organism evidence="10 11">
    <name type="scientific">Thermococcus indicus</name>
    <dbReference type="NCBI Taxonomy" id="2586643"/>
    <lineage>
        <taxon>Archaea</taxon>
        <taxon>Methanobacteriati</taxon>
        <taxon>Methanobacteriota</taxon>
        <taxon>Thermococci</taxon>
        <taxon>Thermococcales</taxon>
        <taxon>Thermococcaceae</taxon>
        <taxon>Thermococcus</taxon>
    </lineage>
</organism>
<dbReference type="OrthoDB" id="9299at2157"/>
<sequence length="432" mass="47821">MIKPRDELGTAMTDSAQKILLLGSGELGKEIAIEAQRLGVEVIAVDRYANAPAMQVAHRSYVGDMRNADFLFSVVEREKPDAIIPEIEAINLDALFELEKDGYFVVPNAKATWIAMHRERTRETLAKEAKVPTSRYAYATTLDELYEACERIGYPCHTKAIMSSSGKGSYFVKGPEDVPKAWEVAKKKARGSAEKIIVEEHIDFDVEITELAVRHYDENGEVVTTFPKPVGHYQIDGDYHASWQPAEISEKAEREVYRIAKRITDVLGGLGLFGVEMFVKGDKVYANEVSPRPHDTGMVTLASHPTGFSEFGLHLRAVLGLPIPGEWVDGYRLFPILTPAATHVIKANVSGYSPRFRGLAKAMSVPNSAVRLFGKPEAYPGRRLGVALAWDSDVGEARKRAEIVAHMVELRAGGSGWHGQDYETRKHICGHC</sequence>
<keyword evidence="6 8" id="KW-0067">ATP-binding</keyword>
<dbReference type="InterPro" id="IPR048740">
    <property type="entry name" value="PurT_C"/>
</dbReference>
<reference evidence="10 11" key="1">
    <citation type="submission" date="2019-06" db="EMBL/GenBank/DDBJ databases">
        <title>Thermococcus indicus sp. nov., a Fe(III)-reducing hyperthermophilic archaeon isolated from the Onnuri vent field of the Central Indian Ocean ridge.</title>
        <authorList>
            <person name="Lim J.K."/>
            <person name="Kim Y.J."/>
            <person name="Kwon K.K."/>
        </authorList>
    </citation>
    <scope>NUCLEOTIDE SEQUENCE [LARGE SCALE GENOMIC DNA]</scope>
    <source>
        <strain evidence="10 11">IOH1</strain>
    </source>
</reference>
<evidence type="ECO:0000256" key="8">
    <source>
        <dbReference type="HAMAP-Rule" id="MF_01643"/>
    </source>
</evidence>
<gene>
    <name evidence="8 10" type="primary">purT</name>
    <name evidence="10" type="ORF">FH039_02120</name>
</gene>
<feature type="binding site" evidence="8">
    <location>
        <begin position="199"/>
        <end position="202"/>
    </location>
    <ligand>
        <name>ATP</name>
        <dbReference type="ChEBI" id="CHEBI:30616"/>
    </ligand>
</feature>
<evidence type="ECO:0000256" key="5">
    <source>
        <dbReference type="ARBA" id="ARBA00022755"/>
    </source>
</evidence>
<dbReference type="InterPro" id="IPR013815">
    <property type="entry name" value="ATP_grasp_subdomain_1"/>
</dbReference>
<feature type="binding site" evidence="8">
    <location>
        <begin position="382"/>
        <end position="383"/>
    </location>
    <ligand>
        <name>N(1)-(5-phospho-beta-D-ribosyl)glycinamide</name>
        <dbReference type="ChEBI" id="CHEBI:143788"/>
    </ligand>
</feature>
<evidence type="ECO:0000313" key="10">
    <source>
        <dbReference type="EMBL" id="QDA32244.1"/>
    </source>
</evidence>
<comment type="pathway">
    <text evidence="8">Purine metabolism; IMP biosynthesis via de novo pathway; N(2)-formyl-N(1)-(5-phospho-D-ribosyl)glycinamide from N(1)-(5-phospho-D-ribosyl)glycinamide (formate route): step 1/1.</text>
</comment>
<dbReference type="PROSITE" id="PS50975">
    <property type="entry name" value="ATP_GRASP"/>
    <property type="match status" value="1"/>
</dbReference>
<comment type="function">
    <text evidence="8">Involved in the de novo purine biosynthesis. Catalyzes the transfer of formate to 5-phospho-ribosyl-glycinamide (GAR), producing 5-phospho-ribosyl-N-formylglycinamide (FGAR). Formate is provided by PurU via hydrolysis of 10-formyl-tetrahydrofolate.</text>
</comment>
<dbReference type="InterPro" id="IPR005862">
    <property type="entry name" value="PurT"/>
</dbReference>
<dbReference type="Pfam" id="PF22660">
    <property type="entry name" value="RS_preATP-grasp-like"/>
    <property type="match status" value="1"/>
</dbReference>
<keyword evidence="10" id="KW-0808">Transferase</keyword>
<dbReference type="EMBL" id="CP040846">
    <property type="protein sequence ID" value="QDA32244.1"/>
    <property type="molecule type" value="Genomic_DNA"/>
</dbReference>
<evidence type="ECO:0000256" key="7">
    <source>
        <dbReference type="ARBA" id="ARBA00022842"/>
    </source>
</evidence>
<feature type="binding site" evidence="8">
    <location>
        <position position="207"/>
    </location>
    <ligand>
        <name>ATP</name>
        <dbReference type="ChEBI" id="CHEBI:30616"/>
    </ligand>
</feature>
<dbReference type="InterPro" id="IPR011054">
    <property type="entry name" value="Rudment_hybrid_motif"/>
</dbReference>
<dbReference type="FunFam" id="3.30.470.20:FF:000035">
    <property type="entry name" value="Formate-dependent phosphoribosylglycinamide formyltransferase"/>
    <property type="match status" value="1"/>
</dbReference>
<feature type="binding site" evidence="8">
    <location>
        <position position="375"/>
    </location>
    <ligand>
        <name>N(1)-(5-phospho-beta-D-ribosyl)glycinamide</name>
        <dbReference type="ChEBI" id="CHEBI:143788"/>
    </ligand>
</feature>
<feature type="binding site" evidence="8">
    <location>
        <position position="276"/>
    </location>
    <ligand>
        <name>Mg(2+)</name>
        <dbReference type="ChEBI" id="CHEBI:18420"/>
    </ligand>
</feature>
<comment type="subunit">
    <text evidence="1 8">Homodimer.</text>
</comment>
<name>A0A4Y5SPG5_9EURY</name>
<dbReference type="InterPro" id="IPR054350">
    <property type="entry name" value="PurT/PurK_preATP-grasp"/>
</dbReference>
<keyword evidence="7 8" id="KW-0460">Magnesium</keyword>
<dbReference type="RefSeq" id="WP_139681564.1">
    <property type="nucleotide sequence ID" value="NZ_CP040846.1"/>
</dbReference>
<dbReference type="HAMAP" id="MF_01643">
    <property type="entry name" value="PurT"/>
    <property type="match status" value="1"/>
</dbReference>
<dbReference type="Gene3D" id="3.30.1490.20">
    <property type="entry name" value="ATP-grasp fold, A domain"/>
    <property type="match status" value="1"/>
</dbReference>
<proteinExistence type="inferred from homology"/>
<evidence type="ECO:0000313" key="11">
    <source>
        <dbReference type="Proteomes" id="UP000306007"/>
    </source>
</evidence>
<dbReference type="NCBIfam" id="NF006766">
    <property type="entry name" value="PRK09288.1"/>
    <property type="match status" value="1"/>
</dbReference>
<dbReference type="EC" id="6.3.1.21" evidence="8"/>
<feature type="binding site" evidence="8">
    <location>
        <position position="86"/>
    </location>
    <ligand>
        <name>N(1)-(5-phospho-beta-D-ribosyl)glycinamide</name>
        <dbReference type="ChEBI" id="CHEBI:143788"/>
    </ligand>
</feature>
<keyword evidence="5 8" id="KW-0658">Purine biosynthesis</keyword>
<dbReference type="Gene3D" id="3.40.50.20">
    <property type="match status" value="1"/>
</dbReference>
<feature type="binding site" evidence="8">
    <location>
        <begin position="26"/>
        <end position="27"/>
    </location>
    <ligand>
        <name>N(1)-(5-phospho-beta-D-ribosyl)glycinamide</name>
        <dbReference type="ChEBI" id="CHEBI:143788"/>
    </ligand>
</feature>
<keyword evidence="4 8" id="KW-0547">Nucleotide-binding</keyword>
<evidence type="ECO:0000256" key="4">
    <source>
        <dbReference type="ARBA" id="ARBA00022741"/>
    </source>
</evidence>
<dbReference type="SUPFAM" id="SSF51246">
    <property type="entry name" value="Rudiment single hybrid motif"/>
    <property type="match status" value="1"/>
</dbReference>
<keyword evidence="2 8" id="KW-0436">Ligase</keyword>
<feature type="domain" description="ATP-grasp" evidence="9">
    <location>
        <begin position="123"/>
        <end position="319"/>
    </location>
</feature>
<dbReference type="PANTHER" id="PTHR43055">
    <property type="entry name" value="FORMATE-DEPENDENT PHOSPHORIBOSYLGLYCINAMIDE FORMYLTRANSFERASE"/>
    <property type="match status" value="1"/>
</dbReference>
<dbReference type="UniPathway" id="UPA00074">
    <property type="reaction ID" value="UER00127"/>
</dbReference>
<dbReference type="AlphaFoldDB" id="A0A4Y5SPG5"/>
<dbReference type="InterPro" id="IPR003135">
    <property type="entry name" value="ATP-grasp_carboxylate-amine"/>
</dbReference>
<dbReference type="GO" id="GO:0043815">
    <property type="term" value="F:phosphoribosylglycinamide formyltransferase 2 activity"/>
    <property type="evidence" value="ECO:0007669"/>
    <property type="project" value="UniProtKB-UniRule"/>
</dbReference>
<dbReference type="GO" id="GO:0005524">
    <property type="term" value="F:ATP binding"/>
    <property type="evidence" value="ECO:0007669"/>
    <property type="project" value="UniProtKB-UniRule"/>
</dbReference>
<dbReference type="KEGG" id="tic:FH039_02120"/>
<evidence type="ECO:0000256" key="1">
    <source>
        <dbReference type="ARBA" id="ARBA00011738"/>
    </source>
</evidence>
<dbReference type="Pfam" id="PF21244">
    <property type="entry name" value="PurT_C"/>
    <property type="match status" value="1"/>
</dbReference>
<feature type="binding site" evidence="8">
    <location>
        <position position="288"/>
    </location>
    <ligand>
        <name>Mg(2+)</name>
        <dbReference type="ChEBI" id="CHEBI:18420"/>
    </ligand>
</feature>